<evidence type="ECO:0000313" key="3">
    <source>
        <dbReference type="EMBL" id="KZT51319.1"/>
    </source>
</evidence>
<name>A0A165CSK3_9BASI</name>
<accession>A0A165CSK3</accession>
<keyword evidence="2" id="KW-0472">Membrane</keyword>
<dbReference type="Proteomes" id="UP000076842">
    <property type="component" value="Unassembled WGS sequence"/>
</dbReference>
<protein>
    <submittedName>
        <fullName evidence="3">Uncharacterized protein</fullName>
    </submittedName>
</protein>
<evidence type="ECO:0000313" key="4">
    <source>
        <dbReference type="Proteomes" id="UP000076842"/>
    </source>
</evidence>
<evidence type="ECO:0000256" key="2">
    <source>
        <dbReference type="SAM" id="Phobius"/>
    </source>
</evidence>
<sequence>MAAIAQYPQAVSNFPPIYPEDTRGLTARCTNDLPWEAIPYRIYDHDGAMHWSLHEWLEAVQSGAMVDEDCVWLEVKVEYGDLHDNTVVYTRADQDTIVEDTDEQRSMEQTPPSGVIVQWEDVVRAVKHISDIRHTVLPLPAKNISYVAATCGKISFKFEPVNAQPLPDGEDLLGRRLSLSDWETNVATAFLVDNRADCDWIEMSFHLEMTSPLDENDTLIGDRYYLQSGRGSARGVAPDSSWSVRGWEDIKRLMKVYELARRAEVRVREVSKGSQHVHEASRPPLNPSPHFRPRTKGLSLRASCGRRSSAISRPLYAPPSAVRPPPSVDFLLKQVYQWANTDQDADNEKTCHWVVVSFQDQSVRPQSSVLWEVYIQTQLGFNKDTSLPEGKHRLPLAELEDALQSLDWSQCALQGTLTGEHLENAALSAPCYVDRTLTDTATSAKAPSDWQSVDAMCGYHMRRLQRDCYRAPSQEPDSHGWLSLIQRWMAEFEICKYVKIVFNGPLAEDLVPELVISKWDNGHEPVSEAWEGTFISFAELEKIVFAIPWAACPAKNVPEPATKVLPMMGLTSEQPVPLQAVVQYTSPPSKPSVSAKQLPPHFSWAPVHGGFLTRERPWHAFVIASCHGKEYRLQPNYRGMPKLAVGPFKSTNEWIWNVLYCIEATSEIGLDWVPVTFWWEEGVEGHTEMVRQAQYFVVTEKWEKQGDSAPIPPGQRIRMADFKAAMRSMRWQKDPYPPQTQQSPIQPPITSTRAANLQQGSIPQNAAPVASASDIVWIRNGELFDASLPSRVFAVASCAGRNFKFYPDSLRAEGDSASFQDVDVWLSIFKLCLQNAASMSLSGIPVNFHIEPEDDTVAPMSPSLGAFFVTARRPGSHTETFPAPPGKRIHWKDFCLAIRKLKGEVHGTTRELTHPQQSSYTSWPRADIGWLHGEVPWHAYIIGFCNGQTRILQPSFPFSSTASHICELDEWLSVIKDCMSSNTSGNWSHVSFFWEEVHDRKINVGSRHELLVVTKDWEPRLEDVCELPASGVVEWENFVDGMKAMTWAPSPSPLPRSRASGLACAPNARQSLFTQLYCWMQQDITVPFSLVGRFGSRPSTFTSDVPALSMLEAIAHSFGLIRGWFFILSSIFIINLVTIYLLLIIIRRRRAKAEATEEGLAPDMPKEKFDSST</sequence>
<keyword evidence="2" id="KW-1133">Transmembrane helix</keyword>
<dbReference type="InParanoid" id="A0A165CSK3"/>
<gene>
    <name evidence="3" type="ORF">CALCODRAFT_503666</name>
</gene>
<feature type="transmembrane region" description="Helical" evidence="2">
    <location>
        <begin position="1124"/>
        <end position="1146"/>
    </location>
</feature>
<proteinExistence type="predicted"/>
<keyword evidence="2" id="KW-0812">Transmembrane</keyword>
<reference evidence="3 4" key="1">
    <citation type="journal article" date="2016" name="Mol. Biol. Evol.">
        <title>Comparative Genomics of Early-Diverging Mushroom-Forming Fungi Provides Insights into the Origins of Lignocellulose Decay Capabilities.</title>
        <authorList>
            <person name="Nagy L.G."/>
            <person name="Riley R."/>
            <person name="Tritt A."/>
            <person name="Adam C."/>
            <person name="Daum C."/>
            <person name="Floudas D."/>
            <person name="Sun H."/>
            <person name="Yadav J.S."/>
            <person name="Pangilinan J."/>
            <person name="Larsson K.H."/>
            <person name="Matsuura K."/>
            <person name="Barry K."/>
            <person name="Labutti K."/>
            <person name="Kuo R."/>
            <person name="Ohm R.A."/>
            <person name="Bhattacharya S.S."/>
            <person name="Shirouzu T."/>
            <person name="Yoshinaga Y."/>
            <person name="Martin F.M."/>
            <person name="Grigoriev I.V."/>
            <person name="Hibbett D.S."/>
        </authorList>
    </citation>
    <scope>NUCLEOTIDE SEQUENCE [LARGE SCALE GENOMIC DNA]</scope>
    <source>
        <strain evidence="3 4">HHB12733</strain>
    </source>
</reference>
<dbReference type="AlphaFoldDB" id="A0A165CSK3"/>
<feature type="compositionally biased region" description="Basic and acidic residues" evidence="1">
    <location>
        <begin position="270"/>
        <end position="281"/>
    </location>
</feature>
<keyword evidence="4" id="KW-1185">Reference proteome</keyword>
<feature type="region of interest" description="Disordered" evidence="1">
    <location>
        <begin position="270"/>
        <end position="296"/>
    </location>
</feature>
<evidence type="ECO:0000256" key="1">
    <source>
        <dbReference type="SAM" id="MobiDB-lite"/>
    </source>
</evidence>
<organism evidence="3 4">
    <name type="scientific">Calocera cornea HHB12733</name>
    <dbReference type="NCBI Taxonomy" id="1353952"/>
    <lineage>
        <taxon>Eukaryota</taxon>
        <taxon>Fungi</taxon>
        <taxon>Dikarya</taxon>
        <taxon>Basidiomycota</taxon>
        <taxon>Agaricomycotina</taxon>
        <taxon>Dacrymycetes</taxon>
        <taxon>Dacrymycetales</taxon>
        <taxon>Dacrymycetaceae</taxon>
        <taxon>Calocera</taxon>
    </lineage>
</organism>
<dbReference type="EMBL" id="KV424113">
    <property type="protein sequence ID" value="KZT51319.1"/>
    <property type="molecule type" value="Genomic_DNA"/>
</dbReference>